<feature type="chain" id="PRO_5031054848" evidence="1">
    <location>
        <begin position="25"/>
        <end position="321"/>
    </location>
</feature>
<evidence type="ECO:0000313" key="3">
    <source>
        <dbReference type="Proteomes" id="UP000541810"/>
    </source>
</evidence>
<accession>A0A7X0H6L2</accession>
<gene>
    <name evidence="2" type="ORF">HNQ40_002044</name>
</gene>
<organism evidence="2 3">
    <name type="scientific">Algisphaera agarilytica</name>
    <dbReference type="NCBI Taxonomy" id="1385975"/>
    <lineage>
        <taxon>Bacteria</taxon>
        <taxon>Pseudomonadati</taxon>
        <taxon>Planctomycetota</taxon>
        <taxon>Phycisphaerae</taxon>
        <taxon>Phycisphaerales</taxon>
        <taxon>Phycisphaeraceae</taxon>
        <taxon>Algisphaera</taxon>
    </lineage>
</organism>
<dbReference type="EMBL" id="JACHGY010000001">
    <property type="protein sequence ID" value="MBB6430238.1"/>
    <property type="molecule type" value="Genomic_DNA"/>
</dbReference>
<dbReference type="RefSeq" id="WP_184677769.1">
    <property type="nucleotide sequence ID" value="NZ_JACHGY010000001.1"/>
</dbReference>
<evidence type="ECO:0000313" key="2">
    <source>
        <dbReference type="EMBL" id="MBB6430238.1"/>
    </source>
</evidence>
<comment type="caution">
    <text evidence="2">The sequence shown here is derived from an EMBL/GenBank/DDBJ whole genome shotgun (WGS) entry which is preliminary data.</text>
</comment>
<name>A0A7X0H6L2_9BACT</name>
<keyword evidence="1" id="KW-0732">Signal</keyword>
<evidence type="ECO:0000256" key="1">
    <source>
        <dbReference type="SAM" id="SignalP"/>
    </source>
</evidence>
<dbReference type="AlphaFoldDB" id="A0A7X0H6L2"/>
<reference evidence="2 3" key="1">
    <citation type="submission" date="2020-08" db="EMBL/GenBank/DDBJ databases">
        <title>Genomic Encyclopedia of Type Strains, Phase IV (KMG-IV): sequencing the most valuable type-strain genomes for metagenomic binning, comparative biology and taxonomic classification.</title>
        <authorList>
            <person name="Goeker M."/>
        </authorList>
    </citation>
    <scope>NUCLEOTIDE SEQUENCE [LARGE SCALE GENOMIC DNA]</scope>
    <source>
        <strain evidence="2 3">DSM 103725</strain>
    </source>
</reference>
<sequence>MKRFLTTLIGAVALAAVPLAPSTAEDFLTPPDAAWGMVLDPAKVRTSTLAAQVMDHFTVEQRDQLGELIDGASNTLGLNLREDLGKIVAFGEGFAPGDISIAVDIGSAQTNVEGLLLALENYDSYDYSDLIIHSVQSQDKPRFFCAIMPGSETQSGVLLLSPDKTKTEELVDKAKTGQQVINPDILGGDDFFRLWVDRIPAELFEGNPQQSNIAGMIQSLEVVGSTGELDTQLALNITLTNPARARQIYQMAAGGKALIELAAANDADAAKLADLLAYVRVEQPSENSNLLSITAMCDNEGLAAVLDMLDEAGAFDELGLE</sequence>
<feature type="signal peptide" evidence="1">
    <location>
        <begin position="1"/>
        <end position="24"/>
    </location>
</feature>
<dbReference type="Proteomes" id="UP000541810">
    <property type="component" value="Unassembled WGS sequence"/>
</dbReference>
<protein>
    <submittedName>
        <fullName evidence="2">Uncharacterized protein</fullName>
    </submittedName>
</protein>
<keyword evidence="3" id="KW-1185">Reference proteome</keyword>
<proteinExistence type="predicted"/>